<feature type="transmembrane region" description="Helical" evidence="6">
    <location>
        <begin position="137"/>
        <end position="160"/>
    </location>
</feature>
<feature type="transmembrane region" description="Helical" evidence="6">
    <location>
        <begin position="195"/>
        <end position="216"/>
    </location>
</feature>
<comment type="subcellular location">
    <subcellularLocation>
        <location evidence="1">Membrane</location>
        <topology evidence="1">Multi-pass membrane protein</topology>
    </subcellularLocation>
</comment>
<dbReference type="InterPro" id="IPR012506">
    <property type="entry name" value="TMEM86B-like"/>
</dbReference>
<evidence type="ECO:0000256" key="3">
    <source>
        <dbReference type="ARBA" id="ARBA00022692"/>
    </source>
</evidence>
<sequence length="217" mass="23924">MKWILWIVTAVPVIATGAVLHFKLKESVGGKWNILPKCLATWMIFCTALAGVLQWDNAADAGWIAAALGLFLLADALLELQFFAGMAVFALGHLLLIGWFVGQKRYTPYSLLVWVVLMVLLLRIFRKELSGGKERPALYLMLLYPAVLMAMASLAVALPFTAGVRYTWMAVGAALFTASDMFVGKAFFEKLPKRLDHLALGMYYSGIFCLALGVWAV</sequence>
<proteinExistence type="inferred from homology"/>
<keyword evidence="4 6" id="KW-1133">Transmembrane helix</keyword>
<evidence type="ECO:0000313" key="7">
    <source>
        <dbReference type="EMBL" id="HIV12829.1"/>
    </source>
</evidence>
<feature type="transmembrane region" description="Helical" evidence="6">
    <location>
        <begin position="107"/>
        <end position="125"/>
    </location>
</feature>
<reference evidence="7" key="1">
    <citation type="submission" date="2020-10" db="EMBL/GenBank/DDBJ databases">
        <authorList>
            <person name="Gilroy R."/>
        </authorList>
    </citation>
    <scope>NUCLEOTIDE SEQUENCE</scope>
    <source>
        <strain evidence="7">ChiBcec2-4451</strain>
    </source>
</reference>
<evidence type="ECO:0000256" key="4">
    <source>
        <dbReference type="ARBA" id="ARBA00022989"/>
    </source>
</evidence>
<comment type="similarity">
    <text evidence="2">Belongs to the TMEM86 family.</text>
</comment>
<protein>
    <recommendedName>
        <fullName evidence="9">Lysoplasmalogenase</fullName>
    </recommendedName>
</protein>
<feature type="transmembrane region" description="Helical" evidence="6">
    <location>
        <begin position="166"/>
        <end position="183"/>
    </location>
</feature>
<keyword evidence="5 6" id="KW-0472">Membrane</keyword>
<evidence type="ECO:0008006" key="9">
    <source>
        <dbReference type="Google" id="ProtNLM"/>
    </source>
</evidence>
<evidence type="ECO:0000256" key="1">
    <source>
        <dbReference type="ARBA" id="ARBA00004141"/>
    </source>
</evidence>
<gene>
    <name evidence="7" type="ORF">IAA63_06790</name>
</gene>
<feature type="transmembrane region" description="Helical" evidence="6">
    <location>
        <begin position="6"/>
        <end position="22"/>
    </location>
</feature>
<dbReference type="Pfam" id="PF07947">
    <property type="entry name" value="YhhN"/>
    <property type="match status" value="1"/>
</dbReference>
<dbReference type="EMBL" id="DVON01000152">
    <property type="protein sequence ID" value="HIV12829.1"/>
    <property type="molecule type" value="Genomic_DNA"/>
</dbReference>
<organism evidence="7 8">
    <name type="scientific">Candidatus Pullilachnospira stercoravium</name>
    <dbReference type="NCBI Taxonomy" id="2840913"/>
    <lineage>
        <taxon>Bacteria</taxon>
        <taxon>Bacillati</taxon>
        <taxon>Bacillota</taxon>
        <taxon>Clostridia</taxon>
        <taxon>Lachnospirales</taxon>
        <taxon>Lachnospiraceae</taxon>
        <taxon>Lachnospiraceae incertae sedis</taxon>
        <taxon>Candidatus Pullilachnospira</taxon>
    </lineage>
</organism>
<evidence type="ECO:0000256" key="5">
    <source>
        <dbReference type="ARBA" id="ARBA00023136"/>
    </source>
</evidence>
<dbReference type="PANTHER" id="PTHR31885:SF6">
    <property type="entry name" value="GH04784P"/>
    <property type="match status" value="1"/>
</dbReference>
<dbReference type="GO" id="GO:0016787">
    <property type="term" value="F:hydrolase activity"/>
    <property type="evidence" value="ECO:0007669"/>
    <property type="project" value="TreeGrafter"/>
</dbReference>
<dbReference type="GO" id="GO:0016020">
    <property type="term" value="C:membrane"/>
    <property type="evidence" value="ECO:0007669"/>
    <property type="project" value="UniProtKB-SubCell"/>
</dbReference>
<accession>A0A9D1NTR9</accession>
<evidence type="ECO:0000313" key="8">
    <source>
        <dbReference type="Proteomes" id="UP000886723"/>
    </source>
</evidence>
<dbReference type="AlphaFoldDB" id="A0A9D1NTR9"/>
<evidence type="ECO:0000256" key="6">
    <source>
        <dbReference type="SAM" id="Phobius"/>
    </source>
</evidence>
<reference evidence="7" key="2">
    <citation type="journal article" date="2021" name="PeerJ">
        <title>Extensive microbial diversity within the chicken gut microbiome revealed by metagenomics and culture.</title>
        <authorList>
            <person name="Gilroy R."/>
            <person name="Ravi A."/>
            <person name="Getino M."/>
            <person name="Pursley I."/>
            <person name="Horton D.L."/>
            <person name="Alikhan N.F."/>
            <person name="Baker D."/>
            <person name="Gharbi K."/>
            <person name="Hall N."/>
            <person name="Watson M."/>
            <person name="Adriaenssens E.M."/>
            <person name="Foster-Nyarko E."/>
            <person name="Jarju S."/>
            <person name="Secka A."/>
            <person name="Antonio M."/>
            <person name="Oren A."/>
            <person name="Chaudhuri R.R."/>
            <person name="La Ragione R."/>
            <person name="Hildebrand F."/>
            <person name="Pallen M.J."/>
        </authorList>
    </citation>
    <scope>NUCLEOTIDE SEQUENCE</scope>
    <source>
        <strain evidence="7">ChiBcec2-4451</strain>
    </source>
</reference>
<name>A0A9D1NTR9_9FIRM</name>
<dbReference type="PANTHER" id="PTHR31885">
    <property type="entry name" value="GH04784P"/>
    <property type="match status" value="1"/>
</dbReference>
<evidence type="ECO:0000256" key="2">
    <source>
        <dbReference type="ARBA" id="ARBA00007375"/>
    </source>
</evidence>
<feature type="transmembrane region" description="Helical" evidence="6">
    <location>
        <begin position="83"/>
        <end position="101"/>
    </location>
</feature>
<feature type="transmembrane region" description="Helical" evidence="6">
    <location>
        <begin position="61"/>
        <end position="78"/>
    </location>
</feature>
<comment type="caution">
    <text evidence="7">The sequence shown here is derived from an EMBL/GenBank/DDBJ whole genome shotgun (WGS) entry which is preliminary data.</text>
</comment>
<keyword evidence="3 6" id="KW-0812">Transmembrane</keyword>
<dbReference type="Proteomes" id="UP000886723">
    <property type="component" value="Unassembled WGS sequence"/>
</dbReference>
<feature type="transmembrane region" description="Helical" evidence="6">
    <location>
        <begin position="34"/>
        <end position="55"/>
    </location>
</feature>